<evidence type="ECO:0000256" key="6">
    <source>
        <dbReference type="SAM" id="Phobius"/>
    </source>
</evidence>
<dbReference type="GO" id="GO:0005524">
    <property type="term" value="F:ATP binding"/>
    <property type="evidence" value="ECO:0007669"/>
    <property type="project" value="InterPro"/>
</dbReference>
<dbReference type="InterPro" id="IPR023214">
    <property type="entry name" value="HAD_sf"/>
</dbReference>
<feature type="transmembrane region" description="Helical" evidence="6">
    <location>
        <begin position="43"/>
        <end position="61"/>
    </location>
</feature>
<feature type="transmembrane region" description="Helical" evidence="6">
    <location>
        <begin position="255"/>
        <end position="274"/>
    </location>
</feature>
<evidence type="ECO:0000256" key="5">
    <source>
        <dbReference type="ARBA" id="ARBA00023136"/>
    </source>
</evidence>
<evidence type="ECO:0000256" key="1">
    <source>
        <dbReference type="ARBA" id="ARBA00004141"/>
    </source>
</evidence>
<dbReference type="NCBIfam" id="TIGR01494">
    <property type="entry name" value="ATPase_P-type"/>
    <property type="match status" value="2"/>
</dbReference>
<dbReference type="PANTHER" id="PTHR42861">
    <property type="entry name" value="CALCIUM-TRANSPORTING ATPASE"/>
    <property type="match status" value="1"/>
</dbReference>
<feature type="transmembrane region" description="Helical" evidence="6">
    <location>
        <begin position="67"/>
        <end position="85"/>
    </location>
</feature>
<evidence type="ECO:0000259" key="7">
    <source>
        <dbReference type="Pfam" id="PF00122"/>
    </source>
</evidence>
<dbReference type="SFLD" id="SFLDG00002">
    <property type="entry name" value="C1.7:_P-type_atpase_like"/>
    <property type="match status" value="1"/>
</dbReference>
<comment type="subcellular location">
    <subcellularLocation>
        <location evidence="1">Membrane</location>
        <topology evidence="1">Multi-pass membrane protein</topology>
    </subcellularLocation>
</comment>
<proteinExistence type="predicted"/>
<sequence>MTEKKKYPGLNDEEVLRRLVLGEVNRAIPSTTRKLSQIILDNSVTLFNLINLIMAGFIIYTGSFKNLLFLGVIVTNTIIGIYQELKAKRNIDSLKILHQAKVEVIRNYQTQTINQDEVVKDDLILIKRGQQIIVDGIIVETEGIECDESQITGESNPIEKQNEDEVYSGSFVISGQGIMQAVGVGEKSYSYQLTMAAKQDADIYSELVQMMKKIIRLLSFVIIPVGAVLMITSLLNGTQIDEAILGSTAATLGMIPEGLVLLTSVALAVGVIKLSKQNVLVQTMGSIETLARVDILCLDKTGTLTSGKLKVIEYEEFTTIVNNMTFEVLVSRLVSDLNEDNATGQALMTHFIKDDTSLITTGQIPFSSARKWSAVSYQDVGSFYMGAPEFLFNSYTTPQQKKMSDAMSHGLRIISVAHSASSGLTTTLPSDLTLVGFIFLEDEIRVEAPQTLDYFRKQSVDVCIISGDHPETVSQIARRVGVADAEQKIDMSQVHDSKIPELVKDNRIFGRVSPEQKKLLVEALQADGHVVGMTGDGVNDILALKKSDCSIVMSNGSDAAKGIADFVLLDSNFDSMVNVVLEGRKVINNIQRVASLYLTKTIYSMILAAIFIFLSTSYPFQPIQLSPINSLTVGIPSFFLALRPNTAPIKGKFLKNVFEPTLASGCSVAIMALLIEVFGRMNGWNYAERSTITVWLTGVVCFTALMYIAQPMTWKIRTMIAVLIMLFLMVFIFGQTLFSLVSLINVKLMILYIPLTICAYPLFYLLKGLFHKLLGKLN</sequence>
<dbReference type="OrthoDB" id="9760364at2"/>
<dbReference type="InterPro" id="IPR023298">
    <property type="entry name" value="ATPase_P-typ_TM_dom_sf"/>
</dbReference>
<dbReference type="AlphaFoldDB" id="A0A430A171"/>
<dbReference type="InterPro" id="IPR008250">
    <property type="entry name" value="ATPase_P-typ_transduc_dom_A_sf"/>
</dbReference>
<keyword evidence="3" id="KW-1278">Translocase</keyword>
<dbReference type="InterPro" id="IPR036412">
    <property type="entry name" value="HAD-like_sf"/>
</dbReference>
<dbReference type="PROSITE" id="PS00154">
    <property type="entry name" value="ATPASE_E1_E2"/>
    <property type="match status" value="1"/>
</dbReference>
<feature type="transmembrane region" description="Helical" evidence="6">
    <location>
        <begin position="720"/>
        <end position="744"/>
    </location>
</feature>
<dbReference type="Pfam" id="PF00702">
    <property type="entry name" value="Hydrolase"/>
    <property type="match status" value="1"/>
</dbReference>
<dbReference type="Gene3D" id="3.40.1110.10">
    <property type="entry name" value="Calcium-transporting ATPase, cytoplasmic domain N"/>
    <property type="match status" value="1"/>
</dbReference>
<feature type="domain" description="P-type ATPase A" evidence="7">
    <location>
        <begin position="97"/>
        <end position="194"/>
    </location>
</feature>
<evidence type="ECO:0000256" key="4">
    <source>
        <dbReference type="ARBA" id="ARBA00022989"/>
    </source>
</evidence>
<dbReference type="Proteomes" id="UP000287857">
    <property type="component" value="Unassembled WGS sequence"/>
</dbReference>
<dbReference type="RefSeq" id="WP_125983074.1">
    <property type="nucleotide sequence ID" value="NZ_NGJS01000002.1"/>
</dbReference>
<name>A0A430A171_9ENTE</name>
<dbReference type="SUPFAM" id="SSF81653">
    <property type="entry name" value="Calcium ATPase, transduction domain A"/>
    <property type="match status" value="1"/>
</dbReference>
<dbReference type="SUPFAM" id="SSF56784">
    <property type="entry name" value="HAD-like"/>
    <property type="match status" value="1"/>
</dbReference>
<protein>
    <submittedName>
        <fullName evidence="8">Magnesium-transporting ATPase</fullName>
    </submittedName>
</protein>
<feature type="transmembrane region" description="Helical" evidence="6">
    <location>
        <begin position="657"/>
        <end position="678"/>
    </location>
</feature>
<accession>A0A430A171</accession>
<reference evidence="8 9" key="1">
    <citation type="submission" date="2017-05" db="EMBL/GenBank/DDBJ databases">
        <title>Vagococcus spp. assemblies.</title>
        <authorList>
            <person name="Gulvik C.A."/>
        </authorList>
    </citation>
    <scope>NUCLEOTIDE SEQUENCE [LARGE SCALE GENOMIC DNA]</scope>
    <source>
        <strain evidence="8 9">SS1995</strain>
    </source>
</reference>
<gene>
    <name evidence="8" type="ORF">CBF37_02145</name>
</gene>
<dbReference type="SUPFAM" id="SSF81665">
    <property type="entry name" value="Calcium ATPase, transmembrane domain M"/>
    <property type="match status" value="1"/>
</dbReference>
<feature type="transmembrane region" description="Helical" evidence="6">
    <location>
        <begin position="690"/>
        <end position="708"/>
    </location>
</feature>
<comment type="caution">
    <text evidence="8">The sequence shown here is derived from an EMBL/GenBank/DDBJ whole genome shotgun (WGS) entry which is preliminary data.</text>
</comment>
<dbReference type="InterPro" id="IPR001757">
    <property type="entry name" value="P_typ_ATPase"/>
</dbReference>
<evidence type="ECO:0000313" key="9">
    <source>
        <dbReference type="Proteomes" id="UP000287857"/>
    </source>
</evidence>
<dbReference type="InterPro" id="IPR018303">
    <property type="entry name" value="ATPase_P-typ_P_site"/>
</dbReference>
<keyword evidence="4 6" id="KW-1133">Transmembrane helix</keyword>
<feature type="transmembrane region" description="Helical" evidence="6">
    <location>
        <begin position="602"/>
        <end position="620"/>
    </location>
</feature>
<organism evidence="8 9">
    <name type="scientific">Vagococcus vulneris</name>
    <dbReference type="NCBI Taxonomy" id="1977869"/>
    <lineage>
        <taxon>Bacteria</taxon>
        <taxon>Bacillati</taxon>
        <taxon>Bacillota</taxon>
        <taxon>Bacilli</taxon>
        <taxon>Lactobacillales</taxon>
        <taxon>Enterococcaceae</taxon>
        <taxon>Vagococcus</taxon>
    </lineage>
</organism>
<dbReference type="SFLD" id="SFLDF00027">
    <property type="entry name" value="p-type_atpase"/>
    <property type="match status" value="1"/>
</dbReference>
<keyword evidence="9" id="KW-1185">Reference proteome</keyword>
<dbReference type="EMBL" id="NGJS01000002">
    <property type="protein sequence ID" value="RSU00122.1"/>
    <property type="molecule type" value="Genomic_DNA"/>
</dbReference>
<dbReference type="SFLD" id="SFLDS00003">
    <property type="entry name" value="Haloacid_Dehalogenase"/>
    <property type="match status" value="1"/>
</dbReference>
<keyword evidence="5 6" id="KW-0472">Membrane</keyword>
<dbReference type="PRINTS" id="PR00119">
    <property type="entry name" value="CATATPASE"/>
</dbReference>
<keyword evidence="2 6" id="KW-0812">Transmembrane</keyword>
<dbReference type="Gene3D" id="3.40.50.1000">
    <property type="entry name" value="HAD superfamily/HAD-like"/>
    <property type="match status" value="1"/>
</dbReference>
<feature type="transmembrane region" description="Helical" evidence="6">
    <location>
        <begin position="214"/>
        <end position="235"/>
    </location>
</feature>
<dbReference type="Gene3D" id="1.20.1110.10">
    <property type="entry name" value="Calcium-transporting ATPase, transmembrane domain"/>
    <property type="match status" value="1"/>
</dbReference>
<evidence type="ECO:0000256" key="3">
    <source>
        <dbReference type="ARBA" id="ARBA00022967"/>
    </source>
</evidence>
<dbReference type="Gene3D" id="2.70.150.10">
    <property type="entry name" value="Calcium-transporting ATPase, cytoplasmic transduction domain A"/>
    <property type="match status" value="1"/>
</dbReference>
<dbReference type="PRINTS" id="PR00120">
    <property type="entry name" value="HATPASE"/>
</dbReference>
<dbReference type="InterPro" id="IPR044492">
    <property type="entry name" value="P_typ_ATPase_HD_dom"/>
</dbReference>
<dbReference type="GO" id="GO:0016887">
    <property type="term" value="F:ATP hydrolysis activity"/>
    <property type="evidence" value="ECO:0007669"/>
    <property type="project" value="InterPro"/>
</dbReference>
<evidence type="ECO:0000256" key="2">
    <source>
        <dbReference type="ARBA" id="ARBA00022692"/>
    </source>
</evidence>
<feature type="transmembrane region" description="Helical" evidence="6">
    <location>
        <begin position="750"/>
        <end position="770"/>
    </location>
</feature>
<dbReference type="GO" id="GO:0016020">
    <property type="term" value="C:membrane"/>
    <property type="evidence" value="ECO:0007669"/>
    <property type="project" value="UniProtKB-SubCell"/>
</dbReference>
<dbReference type="SUPFAM" id="SSF81660">
    <property type="entry name" value="Metal cation-transporting ATPase, ATP-binding domain N"/>
    <property type="match status" value="1"/>
</dbReference>
<evidence type="ECO:0000313" key="8">
    <source>
        <dbReference type="EMBL" id="RSU00122.1"/>
    </source>
</evidence>
<dbReference type="Pfam" id="PF00122">
    <property type="entry name" value="E1-E2_ATPase"/>
    <property type="match status" value="1"/>
</dbReference>
<dbReference type="InterPro" id="IPR023299">
    <property type="entry name" value="ATPase_P-typ_cyto_dom_N"/>
</dbReference>
<dbReference type="InterPro" id="IPR059000">
    <property type="entry name" value="ATPase_P-type_domA"/>
</dbReference>